<dbReference type="EMBL" id="CATQJA010002612">
    <property type="protein sequence ID" value="CAJ0573023.1"/>
    <property type="molecule type" value="Genomic_DNA"/>
</dbReference>
<dbReference type="SUPFAM" id="SSF56235">
    <property type="entry name" value="N-terminal nucleophile aminohydrolases (Ntn hydrolases)"/>
    <property type="match status" value="1"/>
</dbReference>
<dbReference type="Proteomes" id="UP001177023">
    <property type="component" value="Unassembled WGS sequence"/>
</dbReference>
<dbReference type="Pfam" id="PF03096">
    <property type="entry name" value="Ndr"/>
    <property type="match status" value="1"/>
</dbReference>
<protein>
    <submittedName>
        <fullName evidence="2">Uncharacterized protein</fullName>
    </submittedName>
</protein>
<evidence type="ECO:0000256" key="1">
    <source>
        <dbReference type="ARBA" id="ARBA00005598"/>
    </source>
</evidence>
<dbReference type="Gene3D" id="3.60.20.10">
    <property type="entry name" value="Glutamine Phosphoribosylpyrophosphate, subunit 1, domain 1"/>
    <property type="match status" value="1"/>
</dbReference>
<sequence length="529" mass="59413">MELNTGKKARVITAMRQAKQHLFNYQGYIGAYLLIGGVDPTGPHLYECTANGTTMHKEFAAQGSGSYAAISILERDFKPKMTEAEAKDLVQRALHAGMHGDNASGNSLNLVIIRPEKTIFEGPIVPEFCKKPEPIDLDYKFKAGSTAVLKRKEIKYEIVESMDDDVSQQVRHIRTSIIPNLRKARFSQAKVFRDLQEKINVQGSLCQQLEDDQNAREAALRKLTTDEIEAKEMLEQVLGKREAEKSADDSLRRGISDDCEYLVESTSEMAVKQIAAMEKQLSAREHGCLVDVRDDGVNVVGLHPGLQQLTHISHYDENGDEIMDLPDRLMNQDRVNALILVNCVHSTCGWVEWGYEKVNQRHLKNYGMTSFVADYLMWHHFGRRIDECSSDIVRQYRVYFQHLPNPTNLSMLIDAYINRTPINFSREGGAAGPQLRVPVLQLVGAGSAFVNETVEVNTRLDPSKSDWIKVSGSCGLVLDDRPEAVTEALMLFLQGLGYFPTMNVVKLMKQIHEAQSGSYAAEQRCVDEC</sequence>
<accession>A0AA36CS51</accession>
<dbReference type="InterPro" id="IPR029055">
    <property type="entry name" value="Ntn_hydrolases_N"/>
</dbReference>
<gene>
    <name evidence="2" type="ORF">MSPICULIGERA_LOCUS11392</name>
</gene>
<dbReference type="InterPro" id="IPR001353">
    <property type="entry name" value="Proteasome_sua/b"/>
</dbReference>
<dbReference type="AlphaFoldDB" id="A0AA36CS51"/>
<dbReference type="InterPro" id="IPR029058">
    <property type="entry name" value="AB_hydrolase_fold"/>
</dbReference>
<dbReference type="PANTHER" id="PTHR11034">
    <property type="entry name" value="N-MYC DOWNSTREAM REGULATED"/>
    <property type="match status" value="1"/>
</dbReference>
<dbReference type="GO" id="GO:0051603">
    <property type="term" value="P:proteolysis involved in protein catabolic process"/>
    <property type="evidence" value="ECO:0007669"/>
    <property type="project" value="InterPro"/>
</dbReference>
<evidence type="ECO:0000313" key="3">
    <source>
        <dbReference type="Proteomes" id="UP001177023"/>
    </source>
</evidence>
<dbReference type="GO" id="GO:0005839">
    <property type="term" value="C:proteasome core complex"/>
    <property type="evidence" value="ECO:0007669"/>
    <property type="project" value="InterPro"/>
</dbReference>
<dbReference type="InterPro" id="IPR004142">
    <property type="entry name" value="NDRG"/>
</dbReference>
<proteinExistence type="inferred from homology"/>
<comment type="caution">
    <text evidence="2">The sequence shown here is derived from an EMBL/GenBank/DDBJ whole genome shotgun (WGS) entry which is preliminary data.</text>
</comment>
<dbReference type="SUPFAM" id="SSF53474">
    <property type="entry name" value="alpha/beta-Hydrolases"/>
    <property type="match status" value="1"/>
</dbReference>
<evidence type="ECO:0000313" key="2">
    <source>
        <dbReference type="EMBL" id="CAJ0573023.1"/>
    </source>
</evidence>
<feature type="non-terminal residue" evidence="2">
    <location>
        <position position="1"/>
    </location>
</feature>
<reference evidence="2" key="1">
    <citation type="submission" date="2023-06" db="EMBL/GenBank/DDBJ databases">
        <authorList>
            <person name="Delattre M."/>
        </authorList>
    </citation>
    <scope>NUCLEOTIDE SEQUENCE</scope>
    <source>
        <strain evidence="2">AF72</strain>
    </source>
</reference>
<organism evidence="2 3">
    <name type="scientific">Mesorhabditis spiculigera</name>
    <dbReference type="NCBI Taxonomy" id="96644"/>
    <lineage>
        <taxon>Eukaryota</taxon>
        <taxon>Metazoa</taxon>
        <taxon>Ecdysozoa</taxon>
        <taxon>Nematoda</taxon>
        <taxon>Chromadorea</taxon>
        <taxon>Rhabditida</taxon>
        <taxon>Rhabditina</taxon>
        <taxon>Rhabditomorpha</taxon>
        <taxon>Rhabditoidea</taxon>
        <taxon>Rhabditidae</taxon>
        <taxon>Mesorhabditinae</taxon>
        <taxon>Mesorhabditis</taxon>
    </lineage>
</organism>
<dbReference type="Gene3D" id="3.40.50.1820">
    <property type="entry name" value="alpha/beta hydrolase"/>
    <property type="match status" value="1"/>
</dbReference>
<keyword evidence="3" id="KW-1185">Reference proteome</keyword>
<name>A0AA36CS51_9BILA</name>
<dbReference type="Pfam" id="PF00227">
    <property type="entry name" value="Proteasome"/>
    <property type="match status" value="1"/>
</dbReference>
<comment type="similarity">
    <text evidence="1">Belongs to the NDRG family.</text>
</comment>